<dbReference type="GO" id="GO:0005654">
    <property type="term" value="C:nucleoplasm"/>
    <property type="evidence" value="ECO:0007669"/>
    <property type="project" value="UniProtKB-ARBA"/>
</dbReference>
<dbReference type="Pfam" id="PF22298">
    <property type="entry name" value="Tsr1_G-like"/>
    <property type="match status" value="1"/>
</dbReference>
<feature type="compositionally biased region" description="Acidic residues" evidence="11">
    <location>
        <begin position="509"/>
        <end position="531"/>
    </location>
</feature>
<keyword evidence="6" id="KW-0067">ATP-binding</keyword>
<keyword evidence="7" id="KW-0342">GTP-binding</keyword>
<feature type="compositionally biased region" description="Acidic residues" evidence="11">
    <location>
        <begin position="644"/>
        <end position="666"/>
    </location>
</feature>
<dbReference type="EMBL" id="JARKIB010000447">
    <property type="protein sequence ID" value="KAJ7707139.1"/>
    <property type="molecule type" value="Genomic_DNA"/>
</dbReference>
<dbReference type="SMART" id="SM00382">
    <property type="entry name" value="AAA"/>
    <property type="match status" value="1"/>
</dbReference>
<evidence type="ECO:0000259" key="12">
    <source>
        <dbReference type="PROSITE" id="PS51714"/>
    </source>
</evidence>
<feature type="compositionally biased region" description="Basic and acidic residues" evidence="11">
    <location>
        <begin position="17"/>
        <end position="34"/>
    </location>
</feature>
<feature type="domain" description="Bms1-type G" evidence="12">
    <location>
        <begin position="75"/>
        <end position="239"/>
    </location>
</feature>
<evidence type="ECO:0000256" key="6">
    <source>
        <dbReference type="ARBA" id="ARBA00022840"/>
    </source>
</evidence>
<keyword evidence="3" id="KW-0597">Phosphoprotein</keyword>
<evidence type="ECO:0000256" key="9">
    <source>
        <dbReference type="ARBA" id="ARBA00049117"/>
    </source>
</evidence>
<dbReference type="InterPro" id="IPR039761">
    <property type="entry name" value="Bms1/Tsr1"/>
</dbReference>
<evidence type="ECO:0000256" key="8">
    <source>
        <dbReference type="ARBA" id="ARBA00023242"/>
    </source>
</evidence>
<dbReference type="GO" id="GO:0032040">
    <property type="term" value="C:small-subunit processome"/>
    <property type="evidence" value="ECO:0007669"/>
    <property type="project" value="UniProtKB-ARBA"/>
</dbReference>
<dbReference type="GO" id="GO:0030686">
    <property type="term" value="C:90S preribosome"/>
    <property type="evidence" value="ECO:0007669"/>
    <property type="project" value="TreeGrafter"/>
</dbReference>
<feature type="compositionally biased region" description="Basic and acidic residues" evidence="11">
    <location>
        <begin position="44"/>
        <end position="60"/>
    </location>
</feature>
<keyword evidence="5" id="KW-0378">Hydrolase</keyword>
<dbReference type="InterPro" id="IPR003593">
    <property type="entry name" value="AAA+_ATPase"/>
</dbReference>
<keyword evidence="14" id="KW-1185">Reference proteome</keyword>
<keyword evidence="2" id="KW-0690">Ribosome biogenesis</keyword>
<feature type="region of interest" description="Disordered" evidence="11">
    <location>
        <begin position="1"/>
        <end position="69"/>
    </location>
</feature>
<dbReference type="CDD" id="cd01882">
    <property type="entry name" value="BMS1"/>
    <property type="match status" value="1"/>
</dbReference>
<feature type="region of interest" description="Disordered" evidence="11">
    <location>
        <begin position="406"/>
        <end position="553"/>
    </location>
</feature>
<feature type="compositionally biased region" description="Basic and acidic residues" evidence="11">
    <location>
        <begin position="1085"/>
        <end position="1122"/>
    </location>
</feature>
<name>A0AAD7GXA3_9AGAR</name>
<dbReference type="Pfam" id="PF08142">
    <property type="entry name" value="AARP2CN"/>
    <property type="match status" value="1"/>
</dbReference>
<comment type="caution">
    <text evidence="13">The sequence shown here is derived from an EMBL/GenBank/DDBJ whole genome shotgun (WGS) entry which is preliminary data.</text>
</comment>
<sequence length="1148" mass="129432">MDDRPHKAHRPSTSGGKVDKKDKGKGKEKQHGFNEKAFAPKSGRRADRQGRRNVERDQTRLHVPLVNRTPDSEPPPVIIAIVGPPGVGKTTLLKSLVRRYTKQTLNDVKGPVTVVSGKKRRLTFIECNNDLNSMIDIGKIADLVLLMIDGSFGFEMETFEFLNVLQSHGFPKVIGILTHLDLIKKAATLKDTKKALKKRFWTEIYQGAKLFYLSGVLNGRYPDTEILNLSRFVSVMKFRPLVFRNAHPYLLADRIEDLTPREQVRQSKGKCDRNVTVYGYVRGTNLRLGTKVHIPGVGDLEMKGVTILGDPCPLPDADSEKRRKLSEKKKLLIHAPMSDIGGVMYDKDAVWINVPGSFTRGNADVPQGEGEQMVMDLQDAGATLEDGVAQSHIRLFGSSAKHLTVEAAVDDDDESDGYEDEDESGEEEEDDSGIDSGEDDNDDADDAEEAAPHPYSTGRSTRRDVKRTLPTASSSKVQRADVEYAESDSDLGDEDEDEGMGKRFRMEDGDALDIPSDDGEGEEDEGDDDEETAPKWKSNLAAKAQAASSNSRRRKDWMKLIYSSGLTPEEVLSGKEEEQMAVDEEEDDGEFFRFKKVSIKDADDEVDASKEAWKEEDLKKWEDDDMLDSIRGLFITGPVAQEGGEAEGEGYEDAEDAGGDFEDLEAGDGAAPAASQPLKAESSRAAALAAKKEELKRKFDEQYDDPESSKVDFYTEKKDEISRQLQLNIEEFKDVPVESRALVEGFRPGTYVRIELTDVPCEMIEHFDPTYPIIVGGLLPAEERFGYVQVRIKRHRWYVKTLKTNDPLIFSLGWRRFQSVPIYSLDDHSIRMRMLKYTPEHMHCYATFYGPVSLPNTGFCAFNSLAADTPGFRVSATGVVLDIDRSVKIVKKIKLTGVPYKIFKNTAFVRDMFSTALEVAKFEGANIRTVSGIRGQVKKGLSKPDGAFRATFEDKVLKSDIIFLRAWYSIQPRKFYNPVTSLLLSDKSQWTGMRLTGQVRRDEGIKTPLNVNSTYKRVERPERRFNPLIIPKKLQAALPYASKPRLMKPQRQQTYMQKRAVVMEPEERKAVALLQQIRALRKDQVARRKEKKNEKKAVHQKKVEKEEERKGEKVKERKKEVMRATGRKSKREAEAEEGRGSKRRKTQT</sequence>
<feature type="compositionally biased region" description="Basic and acidic residues" evidence="11">
    <location>
        <begin position="499"/>
        <end position="508"/>
    </location>
</feature>
<feature type="region of interest" description="Disordered" evidence="11">
    <location>
        <begin position="636"/>
        <end position="680"/>
    </location>
</feature>
<evidence type="ECO:0000256" key="11">
    <source>
        <dbReference type="SAM" id="MobiDB-lite"/>
    </source>
</evidence>
<feature type="region of interest" description="Disordered" evidence="11">
    <location>
        <begin position="1085"/>
        <end position="1148"/>
    </location>
</feature>
<feature type="compositionally biased region" description="Basic residues" evidence="11">
    <location>
        <begin position="1"/>
        <end position="10"/>
    </location>
</feature>
<dbReference type="GO" id="GO:0034511">
    <property type="term" value="F:U3 snoRNA binding"/>
    <property type="evidence" value="ECO:0007669"/>
    <property type="project" value="TreeGrafter"/>
</dbReference>
<keyword evidence="4" id="KW-0547">Nucleotide-binding</keyword>
<dbReference type="InterPro" id="IPR012948">
    <property type="entry name" value="AARP2CN"/>
</dbReference>
<dbReference type="Proteomes" id="UP001215598">
    <property type="component" value="Unassembled WGS sequence"/>
</dbReference>
<comment type="subcellular location">
    <subcellularLocation>
        <location evidence="1">Nucleus</location>
        <location evidence="1">Nucleolus</location>
    </subcellularLocation>
</comment>
<organism evidence="13 14">
    <name type="scientific">Mycena metata</name>
    <dbReference type="NCBI Taxonomy" id="1033252"/>
    <lineage>
        <taxon>Eukaryota</taxon>
        <taxon>Fungi</taxon>
        <taxon>Dikarya</taxon>
        <taxon>Basidiomycota</taxon>
        <taxon>Agaricomycotina</taxon>
        <taxon>Agaricomycetes</taxon>
        <taxon>Agaricomycetidae</taxon>
        <taxon>Agaricales</taxon>
        <taxon>Marasmiineae</taxon>
        <taxon>Mycenaceae</taxon>
        <taxon>Mycena</taxon>
    </lineage>
</organism>
<evidence type="ECO:0000256" key="5">
    <source>
        <dbReference type="ARBA" id="ARBA00022801"/>
    </source>
</evidence>
<dbReference type="GO" id="GO:0003924">
    <property type="term" value="F:GTPase activity"/>
    <property type="evidence" value="ECO:0007669"/>
    <property type="project" value="TreeGrafter"/>
</dbReference>
<comment type="similarity">
    <text evidence="10">Belongs to the TRAFAC class translation factor GTPase superfamily. Bms1-like GTPase family. BMS1 subfamily.</text>
</comment>
<dbReference type="GO" id="GO:0005524">
    <property type="term" value="F:ATP binding"/>
    <property type="evidence" value="ECO:0007669"/>
    <property type="project" value="UniProtKB-KW"/>
</dbReference>
<gene>
    <name evidence="13" type="ORF">B0H16DRAFT_673181</name>
</gene>
<evidence type="ECO:0000256" key="4">
    <source>
        <dbReference type="ARBA" id="ARBA00022741"/>
    </source>
</evidence>
<dbReference type="AlphaFoldDB" id="A0AAD7GXA3"/>
<feature type="compositionally biased region" description="Acidic residues" evidence="11">
    <location>
        <begin position="483"/>
        <end position="498"/>
    </location>
</feature>
<feature type="compositionally biased region" description="Basic and acidic residues" evidence="11">
    <location>
        <begin position="1131"/>
        <end position="1140"/>
    </location>
</feature>
<evidence type="ECO:0000256" key="2">
    <source>
        <dbReference type="ARBA" id="ARBA00022517"/>
    </source>
</evidence>
<dbReference type="Gene3D" id="3.40.50.300">
    <property type="entry name" value="P-loop containing nucleotide triphosphate hydrolases"/>
    <property type="match status" value="1"/>
</dbReference>
<dbReference type="InterPro" id="IPR027417">
    <property type="entry name" value="P-loop_NTPase"/>
</dbReference>
<evidence type="ECO:0000256" key="7">
    <source>
        <dbReference type="ARBA" id="ARBA00023134"/>
    </source>
</evidence>
<dbReference type="PANTHER" id="PTHR12858:SF2">
    <property type="entry name" value="RIBOSOME BIOGENESIS PROTEIN BMS1 HOMOLOG"/>
    <property type="match status" value="1"/>
</dbReference>
<keyword evidence="8" id="KW-0539">Nucleus</keyword>
<dbReference type="SMART" id="SM01362">
    <property type="entry name" value="DUF663"/>
    <property type="match status" value="1"/>
</dbReference>
<evidence type="ECO:0000313" key="14">
    <source>
        <dbReference type="Proteomes" id="UP001215598"/>
    </source>
</evidence>
<dbReference type="SUPFAM" id="SSF52540">
    <property type="entry name" value="P-loop containing nucleoside triphosphate hydrolases"/>
    <property type="match status" value="1"/>
</dbReference>
<accession>A0AAD7GXA3</accession>
<dbReference type="SMART" id="SM00785">
    <property type="entry name" value="AARP2CN"/>
    <property type="match status" value="1"/>
</dbReference>
<evidence type="ECO:0000256" key="10">
    <source>
        <dbReference type="ARBA" id="ARBA00061391"/>
    </source>
</evidence>
<comment type="catalytic activity">
    <reaction evidence="9">
        <text>GTP + H2O = GDP + phosphate + H(+)</text>
        <dbReference type="Rhea" id="RHEA:19669"/>
        <dbReference type="ChEBI" id="CHEBI:15377"/>
        <dbReference type="ChEBI" id="CHEBI:15378"/>
        <dbReference type="ChEBI" id="CHEBI:37565"/>
        <dbReference type="ChEBI" id="CHEBI:43474"/>
        <dbReference type="ChEBI" id="CHEBI:58189"/>
    </reaction>
    <physiologicalReaction direction="left-to-right" evidence="9">
        <dbReference type="Rhea" id="RHEA:19670"/>
    </physiologicalReaction>
</comment>
<dbReference type="FunFam" id="3.40.50.300:FF:000105">
    <property type="entry name" value="BMS1 ribosome biogenesis factor"/>
    <property type="match status" value="1"/>
</dbReference>
<proteinExistence type="inferred from homology"/>
<dbReference type="GO" id="GO:0000479">
    <property type="term" value="P:endonucleolytic cleavage of tricistronic rRNA transcript (SSU-rRNA, 5.8S rRNA, LSU-rRNA)"/>
    <property type="evidence" value="ECO:0007669"/>
    <property type="project" value="TreeGrafter"/>
</dbReference>
<dbReference type="InterPro" id="IPR037875">
    <property type="entry name" value="Bms1_N"/>
</dbReference>
<dbReference type="PANTHER" id="PTHR12858">
    <property type="entry name" value="RIBOSOME BIOGENESIS PROTEIN"/>
    <property type="match status" value="1"/>
</dbReference>
<dbReference type="InterPro" id="IPR030387">
    <property type="entry name" value="G_Bms1/Tsr1_dom"/>
</dbReference>
<evidence type="ECO:0000256" key="3">
    <source>
        <dbReference type="ARBA" id="ARBA00022553"/>
    </source>
</evidence>
<dbReference type="PROSITE" id="PS51714">
    <property type="entry name" value="G_BMS1"/>
    <property type="match status" value="1"/>
</dbReference>
<dbReference type="Pfam" id="PF04950">
    <property type="entry name" value="RIBIOP_C"/>
    <property type="match status" value="1"/>
</dbReference>
<dbReference type="GO" id="GO:0000462">
    <property type="term" value="P:maturation of SSU-rRNA from tricistronic rRNA transcript (SSU-rRNA, 5.8S rRNA, LSU-rRNA)"/>
    <property type="evidence" value="ECO:0007669"/>
    <property type="project" value="TreeGrafter"/>
</dbReference>
<dbReference type="InterPro" id="IPR007034">
    <property type="entry name" value="BMS1_TSR1_C"/>
</dbReference>
<protein>
    <submittedName>
        <fullName evidence="13">GTP binding protein</fullName>
    </submittedName>
</protein>
<reference evidence="13" key="1">
    <citation type="submission" date="2023-03" db="EMBL/GenBank/DDBJ databases">
        <title>Massive genome expansion in bonnet fungi (Mycena s.s.) driven by repeated elements and novel gene families across ecological guilds.</title>
        <authorList>
            <consortium name="Lawrence Berkeley National Laboratory"/>
            <person name="Harder C.B."/>
            <person name="Miyauchi S."/>
            <person name="Viragh M."/>
            <person name="Kuo A."/>
            <person name="Thoen E."/>
            <person name="Andreopoulos B."/>
            <person name="Lu D."/>
            <person name="Skrede I."/>
            <person name="Drula E."/>
            <person name="Henrissat B."/>
            <person name="Morin E."/>
            <person name="Kohler A."/>
            <person name="Barry K."/>
            <person name="LaButti K."/>
            <person name="Morin E."/>
            <person name="Salamov A."/>
            <person name="Lipzen A."/>
            <person name="Mereny Z."/>
            <person name="Hegedus B."/>
            <person name="Baldrian P."/>
            <person name="Stursova M."/>
            <person name="Weitz H."/>
            <person name="Taylor A."/>
            <person name="Grigoriev I.V."/>
            <person name="Nagy L.G."/>
            <person name="Martin F."/>
            <person name="Kauserud H."/>
        </authorList>
    </citation>
    <scope>NUCLEOTIDE SEQUENCE</scope>
    <source>
        <strain evidence="13">CBHHK182m</strain>
    </source>
</reference>
<feature type="compositionally biased region" description="Acidic residues" evidence="11">
    <location>
        <begin position="408"/>
        <end position="449"/>
    </location>
</feature>
<evidence type="ECO:0000313" key="13">
    <source>
        <dbReference type="EMBL" id="KAJ7707139.1"/>
    </source>
</evidence>
<evidence type="ECO:0000256" key="1">
    <source>
        <dbReference type="ARBA" id="ARBA00004604"/>
    </source>
</evidence>
<dbReference type="GO" id="GO:0005525">
    <property type="term" value="F:GTP binding"/>
    <property type="evidence" value="ECO:0007669"/>
    <property type="project" value="UniProtKB-KW"/>
</dbReference>